<dbReference type="InterPro" id="IPR050927">
    <property type="entry name" value="TRPM"/>
</dbReference>
<feature type="transmembrane region" description="Helical" evidence="5">
    <location>
        <begin position="896"/>
        <end position="917"/>
    </location>
</feature>
<evidence type="ECO:0000259" key="6">
    <source>
        <dbReference type="Pfam" id="PF25508"/>
    </source>
</evidence>
<evidence type="ECO:0000313" key="7">
    <source>
        <dbReference type="EMBL" id="CAG5088051.1"/>
    </source>
</evidence>
<comment type="subcellular location">
    <subcellularLocation>
        <location evidence="1">Membrane</location>
        <topology evidence="1">Multi-pass membrane protein</topology>
    </subcellularLocation>
</comment>
<feature type="transmembrane region" description="Helical" evidence="5">
    <location>
        <begin position="989"/>
        <end position="1013"/>
    </location>
</feature>
<dbReference type="InterPro" id="IPR057366">
    <property type="entry name" value="TRPM-like"/>
</dbReference>
<feature type="transmembrane region" description="Helical" evidence="5">
    <location>
        <begin position="658"/>
        <end position="678"/>
    </location>
</feature>
<dbReference type="PANTHER" id="PTHR13800">
    <property type="entry name" value="TRANSIENT RECEPTOR POTENTIAL CATION CHANNEL, SUBFAMILY M, MEMBER 6"/>
    <property type="match status" value="1"/>
</dbReference>
<gene>
    <name evidence="7" type="ORF">OKIOD_LOCUS3272</name>
</gene>
<proteinExistence type="predicted"/>
<feature type="transmembrane region" description="Helical" evidence="5">
    <location>
        <begin position="684"/>
        <end position="704"/>
    </location>
</feature>
<feature type="transmembrane region" description="Helical" evidence="5">
    <location>
        <begin position="742"/>
        <end position="763"/>
    </location>
</feature>
<sequence>MSFSKGLKRDISGQFVVGYDTEFIILSPDDNSAEPKKDLLKSIFKKEVGISNVESIFVSIGSSGDLPMGRLDREKLGNALYENAGKCQGVFLTFGESGGLVEVLSETHHDLGSVYDDHVKLVGITGNPEALKFKTTDHADSHSHCICLKGDRHGNPIEEDDLWLNSILAIAELANEKLENTSDYIPLTIILQGGSARELKILALLSLLSPILQPTLILLDGTGGLAQLIQKIVTGFWRNIFNPTRQKMQLEDTLSLFETDDTRLKSELASVTENIRNFEVFLSSCQFKDEGVYDIHELMESVQKIFTKYFILSTETSNDYKKLINLCIFPSVPVGQLSKDDCMHRCLEYSIRTDNIQIAENMLVKSANDYNLESWMTQYGIYEAFFVEAFRLDNADFMGQVLDNQSKNYLEDEFIHSPKFADYIASWMTSMQSGSLKKTSSVVYRSKTAKDKRRLRSLILQKISKTGLDLMTVRETELPLESVRMLLLVALVTGRTKVAKKLIYSGTDLLGEFIATALICRGLKNSLTHDLSKKREELDNFGKICEADAIKLLERCSSVNIRRTEELCIRELPHWGGKSCLELAIAGDSQNFVAHSTIQMFLKSVWFGSVRNRSDISMANYLSYCFPFLSPLLLSDFFSENDSYCLRFVKFMHLPSTIFVYSGIFYLLYLFYFAIVLSMKFCKLPVIEEIILWFWTLALLAEWGRKSVYNHRIRISKNSFLRDIRRTVGQWTSQDTWTFIEFLAYLMFGIGFFLRLSIISSTLDFWDFGNVNNGSSITTSMWDKWNKYWNELLWNHDDENCPIYFDVELSVGKMLSVLYEQNVNMRLSQYFYCFSFILSVIRTLELCTVSKHLGSKVKTLFGVLADLFFFLIILSFFMVAYGVSVQSIIYTNEWRYYDLFFGIFVRPFFSMFGELFLGEVTSYQYSDSVDPHQLADTALDDGIIEAEEIKNFKMTTCSNIHSRSYFYSLQNLAENEGKSIFRCPNPSRVVWFLMAGYQLIASALLLNLVIAMFSNTFNRINNNAVLVWKFQRFDLLKSYQSKPAVVPPLNLIYHPIKWIFDIVYRLCSSGKTFSEANSIREPIKIPYHGRGRRTTSTRTKNNRNSLDAEWFISGNKNENIPLLEDKTSNQGSTVKRRKKNRLSVFEFLNASKQFQ</sequence>
<reference evidence="7 8" key="1">
    <citation type="submission" date="2021-04" db="EMBL/GenBank/DDBJ databases">
        <authorList>
            <person name="Bliznina A."/>
        </authorList>
    </citation>
    <scope>NUCLEOTIDE SEQUENCE [LARGE SCALE GENOMIC DNA]</scope>
</reference>
<evidence type="ECO:0000256" key="5">
    <source>
        <dbReference type="SAM" id="Phobius"/>
    </source>
</evidence>
<organism evidence="7 8">
    <name type="scientific">Oikopleura dioica</name>
    <name type="common">Tunicate</name>
    <dbReference type="NCBI Taxonomy" id="34765"/>
    <lineage>
        <taxon>Eukaryota</taxon>
        <taxon>Metazoa</taxon>
        <taxon>Chordata</taxon>
        <taxon>Tunicata</taxon>
        <taxon>Appendicularia</taxon>
        <taxon>Copelata</taxon>
        <taxon>Oikopleuridae</taxon>
        <taxon>Oikopleura</taxon>
    </lineage>
</organism>
<accession>A0ABN7RXN2</accession>
<feature type="transmembrane region" description="Helical" evidence="5">
    <location>
        <begin position="829"/>
        <end position="848"/>
    </location>
</feature>
<dbReference type="PANTHER" id="PTHR13800:SF1">
    <property type="entry name" value="TRANSIENT RECEPTOR POTENTIAL CATION CHANNEL TRPM"/>
    <property type="match status" value="1"/>
</dbReference>
<dbReference type="EMBL" id="OU015568">
    <property type="protein sequence ID" value="CAG5088051.1"/>
    <property type="molecule type" value="Genomic_DNA"/>
</dbReference>
<dbReference type="Pfam" id="PF25508">
    <property type="entry name" value="TRPM2"/>
    <property type="match status" value="1"/>
</dbReference>
<feature type="domain" description="TRPM-like" evidence="6">
    <location>
        <begin position="433"/>
        <end position="595"/>
    </location>
</feature>
<evidence type="ECO:0000313" key="8">
    <source>
        <dbReference type="Proteomes" id="UP001158576"/>
    </source>
</evidence>
<dbReference type="Proteomes" id="UP001158576">
    <property type="component" value="Chromosome PAR"/>
</dbReference>
<protein>
    <submittedName>
        <fullName evidence="7">Oidioi.mRNA.OKI2018_I69.PAR.g11714.t1.cds</fullName>
    </submittedName>
</protein>
<keyword evidence="4 5" id="KW-0472">Membrane</keyword>
<keyword evidence="8" id="KW-1185">Reference proteome</keyword>
<evidence type="ECO:0000256" key="4">
    <source>
        <dbReference type="ARBA" id="ARBA00023136"/>
    </source>
</evidence>
<keyword evidence="3 5" id="KW-1133">Transmembrane helix</keyword>
<evidence type="ECO:0000256" key="2">
    <source>
        <dbReference type="ARBA" id="ARBA00022692"/>
    </source>
</evidence>
<keyword evidence="2 5" id="KW-0812">Transmembrane</keyword>
<feature type="transmembrane region" description="Helical" evidence="5">
    <location>
        <begin position="860"/>
        <end position="884"/>
    </location>
</feature>
<name>A0ABN7RXN2_OIKDI</name>
<evidence type="ECO:0000256" key="1">
    <source>
        <dbReference type="ARBA" id="ARBA00004141"/>
    </source>
</evidence>
<evidence type="ECO:0000256" key="3">
    <source>
        <dbReference type="ARBA" id="ARBA00022989"/>
    </source>
</evidence>